<dbReference type="OrthoDB" id="9784719at2"/>
<comment type="caution">
    <text evidence="6">The sequence shown here is derived from an EMBL/GenBank/DDBJ whole genome shotgun (WGS) entry which is preliminary data.</text>
</comment>
<protein>
    <submittedName>
        <fullName evidence="6">Chemotaxis protein CheY</fullName>
    </submittedName>
</protein>
<dbReference type="PANTHER" id="PTHR44591">
    <property type="entry name" value="STRESS RESPONSE REGULATOR PROTEIN 1"/>
    <property type="match status" value="1"/>
</dbReference>
<dbReference type="PANTHER" id="PTHR44591:SF3">
    <property type="entry name" value="RESPONSE REGULATORY DOMAIN-CONTAINING PROTEIN"/>
    <property type="match status" value="1"/>
</dbReference>
<dbReference type="InterPro" id="IPR011006">
    <property type="entry name" value="CheY-like_superfamily"/>
</dbReference>
<reference evidence="6 7" key="1">
    <citation type="submission" date="2014-12" db="EMBL/GenBank/DDBJ databases">
        <title>16Stimator: statistical estimation of ribosomal gene copy numbers from draft genome assemblies.</title>
        <authorList>
            <person name="Perisin M.A."/>
            <person name="Vetter M."/>
            <person name="Gilbert J.A."/>
            <person name="Bergelson J."/>
        </authorList>
    </citation>
    <scope>NUCLEOTIDE SEQUENCE [LARGE SCALE GENOMIC DNA]</scope>
    <source>
        <strain evidence="6 7">MEJ076</strain>
    </source>
</reference>
<keyword evidence="1 4" id="KW-0597">Phosphoprotein</keyword>
<dbReference type="InterPro" id="IPR050595">
    <property type="entry name" value="Bact_response_regulator"/>
</dbReference>
<organism evidence="6 7">
    <name type="scientific">Agrobacterium tumefaciens</name>
    <dbReference type="NCBI Taxonomy" id="358"/>
    <lineage>
        <taxon>Bacteria</taxon>
        <taxon>Pseudomonadati</taxon>
        <taxon>Pseudomonadota</taxon>
        <taxon>Alphaproteobacteria</taxon>
        <taxon>Hyphomicrobiales</taxon>
        <taxon>Rhizobiaceae</taxon>
        <taxon>Rhizobium/Agrobacterium group</taxon>
        <taxon>Agrobacterium</taxon>
        <taxon>Agrobacterium tumefaciens complex</taxon>
    </lineage>
</organism>
<accession>A0A0D0J130</accession>
<dbReference type="InterPro" id="IPR001789">
    <property type="entry name" value="Sig_transdc_resp-reg_receiver"/>
</dbReference>
<evidence type="ECO:0000256" key="2">
    <source>
        <dbReference type="ARBA" id="ARBA00023015"/>
    </source>
</evidence>
<dbReference type="Pfam" id="PF00072">
    <property type="entry name" value="Response_reg"/>
    <property type="match status" value="1"/>
</dbReference>
<evidence type="ECO:0000313" key="7">
    <source>
        <dbReference type="Proteomes" id="UP000035017"/>
    </source>
</evidence>
<evidence type="ECO:0000256" key="4">
    <source>
        <dbReference type="PROSITE-ProRule" id="PRU00169"/>
    </source>
</evidence>
<dbReference type="PROSITE" id="PS50110">
    <property type="entry name" value="RESPONSE_REGULATORY"/>
    <property type="match status" value="1"/>
</dbReference>
<keyword evidence="2" id="KW-0805">Transcription regulation</keyword>
<feature type="domain" description="Response regulatory" evidence="5">
    <location>
        <begin position="11"/>
        <end position="124"/>
    </location>
</feature>
<dbReference type="SMART" id="SM00448">
    <property type="entry name" value="REC"/>
    <property type="match status" value="1"/>
</dbReference>
<evidence type="ECO:0000259" key="5">
    <source>
        <dbReference type="PROSITE" id="PS50110"/>
    </source>
</evidence>
<feature type="modified residue" description="4-aspartylphosphate" evidence="4">
    <location>
        <position position="61"/>
    </location>
</feature>
<dbReference type="AlphaFoldDB" id="A0A0D0J130"/>
<name>A0A0D0J130_AGRTU</name>
<keyword evidence="3" id="KW-0804">Transcription</keyword>
<proteinExistence type="predicted"/>
<evidence type="ECO:0000256" key="1">
    <source>
        <dbReference type="ARBA" id="ARBA00022553"/>
    </source>
</evidence>
<gene>
    <name evidence="6" type="ORF">RU07_21310</name>
</gene>
<dbReference type="EMBL" id="JXQV01000030">
    <property type="protein sequence ID" value="KIP99189.1"/>
    <property type="molecule type" value="Genomic_DNA"/>
</dbReference>
<evidence type="ECO:0000313" key="6">
    <source>
        <dbReference type="EMBL" id="KIP99189.1"/>
    </source>
</evidence>
<dbReference type="SUPFAM" id="SSF52172">
    <property type="entry name" value="CheY-like"/>
    <property type="match status" value="1"/>
</dbReference>
<dbReference type="GO" id="GO:0000160">
    <property type="term" value="P:phosphorelay signal transduction system"/>
    <property type="evidence" value="ECO:0007669"/>
    <property type="project" value="InterPro"/>
</dbReference>
<sequence>MGQRNAYARQVVLVVEDDPLLRMMAVDLVEDAGFDAVEATGADQAIEIMESRTDIDVLFTDVDMPGCMNGVGLAHWARAGNTPLGIVVTSGHNTPSDESLPARSVFFPKPYDFQKVVDTLKLMTV</sequence>
<dbReference type="Gene3D" id="3.40.50.2300">
    <property type="match status" value="1"/>
</dbReference>
<evidence type="ECO:0000256" key="3">
    <source>
        <dbReference type="ARBA" id="ARBA00023163"/>
    </source>
</evidence>
<dbReference type="Proteomes" id="UP000035017">
    <property type="component" value="Unassembled WGS sequence"/>
</dbReference>